<evidence type="ECO:0000256" key="5">
    <source>
        <dbReference type="SAM" id="MobiDB-lite"/>
    </source>
</evidence>
<keyword evidence="1" id="KW-1003">Cell membrane</keyword>
<dbReference type="GO" id="GO:0005886">
    <property type="term" value="C:plasma membrane"/>
    <property type="evidence" value="ECO:0007669"/>
    <property type="project" value="InterPro"/>
</dbReference>
<feature type="domain" description="Lipopolysaccharide assembly protein A" evidence="7">
    <location>
        <begin position="75"/>
        <end position="126"/>
    </location>
</feature>
<evidence type="ECO:0000256" key="3">
    <source>
        <dbReference type="ARBA" id="ARBA00022989"/>
    </source>
</evidence>
<accession>A0A1E8Q5X8</accession>
<dbReference type="AlphaFoldDB" id="A0A1E8Q5X8"/>
<sequence length="132" mass="13755">MSTDPHVPAHDPGNPGSLDPAVPDPTLGAPNVDPAPAPNPPPPASAVKFTRAGALWSALIVGFLVLIVLLIFIAQNTESVILHFLGWEWSLPLGVSMLAAAVLGGLITVLAGAARIFQLRRAAKKNYKAAIR</sequence>
<feature type="transmembrane region" description="Helical" evidence="6">
    <location>
        <begin position="94"/>
        <end position="117"/>
    </location>
</feature>
<proteinExistence type="predicted"/>
<dbReference type="Proteomes" id="UP000178953">
    <property type="component" value="Unassembled WGS sequence"/>
</dbReference>
<gene>
    <name evidence="8" type="ORF">BEL07_09835</name>
</gene>
<evidence type="ECO:0000256" key="2">
    <source>
        <dbReference type="ARBA" id="ARBA00022692"/>
    </source>
</evidence>
<dbReference type="RefSeq" id="WP_070352909.1">
    <property type="nucleotide sequence ID" value="NZ_CP043474.1"/>
</dbReference>
<evidence type="ECO:0000256" key="4">
    <source>
        <dbReference type="ARBA" id="ARBA00023136"/>
    </source>
</evidence>
<organism evidence="8 9">
    <name type="scientific">Mycolicibacterium grossiae</name>
    <dbReference type="NCBI Taxonomy" id="1552759"/>
    <lineage>
        <taxon>Bacteria</taxon>
        <taxon>Bacillati</taxon>
        <taxon>Actinomycetota</taxon>
        <taxon>Actinomycetes</taxon>
        <taxon>Mycobacteriales</taxon>
        <taxon>Mycobacteriaceae</taxon>
        <taxon>Mycolicibacterium</taxon>
    </lineage>
</organism>
<dbReference type="EMBL" id="MCHX01000018">
    <property type="protein sequence ID" value="OFJ53973.1"/>
    <property type="molecule type" value="Genomic_DNA"/>
</dbReference>
<keyword evidence="9" id="KW-1185">Reference proteome</keyword>
<dbReference type="OrthoDB" id="4427099at2"/>
<keyword evidence="3 6" id="KW-1133">Transmembrane helix</keyword>
<keyword evidence="2 6" id="KW-0812">Transmembrane</keyword>
<comment type="caution">
    <text evidence="8">The sequence shown here is derived from an EMBL/GenBank/DDBJ whole genome shotgun (WGS) entry which is preliminary data.</text>
</comment>
<feature type="transmembrane region" description="Helical" evidence="6">
    <location>
        <begin position="54"/>
        <end position="74"/>
    </location>
</feature>
<keyword evidence="4 6" id="KW-0472">Membrane</keyword>
<evidence type="ECO:0000259" key="7">
    <source>
        <dbReference type="Pfam" id="PF06305"/>
    </source>
</evidence>
<evidence type="ECO:0000313" key="8">
    <source>
        <dbReference type="EMBL" id="OFJ53973.1"/>
    </source>
</evidence>
<name>A0A1E8Q5X8_9MYCO</name>
<evidence type="ECO:0000256" key="6">
    <source>
        <dbReference type="SAM" id="Phobius"/>
    </source>
</evidence>
<feature type="compositionally biased region" description="Pro residues" evidence="5">
    <location>
        <begin position="33"/>
        <end position="44"/>
    </location>
</feature>
<protein>
    <recommendedName>
        <fullName evidence="7">Lipopolysaccharide assembly protein A domain-containing protein</fullName>
    </recommendedName>
</protein>
<evidence type="ECO:0000256" key="1">
    <source>
        <dbReference type="ARBA" id="ARBA00022475"/>
    </source>
</evidence>
<dbReference type="InterPro" id="IPR010445">
    <property type="entry name" value="LapA_dom"/>
</dbReference>
<evidence type="ECO:0000313" key="9">
    <source>
        <dbReference type="Proteomes" id="UP000178953"/>
    </source>
</evidence>
<reference evidence="8 9" key="1">
    <citation type="submission" date="2016-09" db="EMBL/GenBank/DDBJ databases">
        <title>genome sequence of Mycobacterium sp. 739 SCH.</title>
        <authorList>
            <person name="Greninger A.L."/>
            <person name="Qin X."/>
            <person name="Jerome K."/>
            <person name="Vora S."/>
            <person name="Quinn K."/>
        </authorList>
    </citation>
    <scope>NUCLEOTIDE SEQUENCE [LARGE SCALE GENOMIC DNA]</scope>
    <source>
        <strain evidence="8 9">SCH</strain>
    </source>
</reference>
<dbReference type="Pfam" id="PF06305">
    <property type="entry name" value="LapA_dom"/>
    <property type="match status" value="1"/>
</dbReference>
<feature type="region of interest" description="Disordered" evidence="5">
    <location>
        <begin position="1"/>
        <end position="44"/>
    </location>
</feature>